<feature type="chain" id="PRO_5047410597" description="Secreted protein" evidence="1">
    <location>
        <begin position="31"/>
        <end position="152"/>
    </location>
</feature>
<evidence type="ECO:0000256" key="1">
    <source>
        <dbReference type="SAM" id="SignalP"/>
    </source>
</evidence>
<reference evidence="2 3" key="1">
    <citation type="submission" date="2022-05" db="EMBL/GenBank/DDBJ databases">
        <title>Luteimonas sp. SX5, whole genome shotgun sequencing project.</title>
        <authorList>
            <person name="Zhao G."/>
            <person name="Shen L."/>
        </authorList>
    </citation>
    <scope>NUCLEOTIDE SEQUENCE [LARGE SCALE GENOMIC DNA]</scope>
    <source>
        <strain evidence="2 3">SX5</strain>
    </source>
</reference>
<proteinExistence type="predicted"/>
<evidence type="ECO:0000313" key="3">
    <source>
        <dbReference type="Proteomes" id="UP001431217"/>
    </source>
</evidence>
<keyword evidence="3" id="KW-1185">Reference proteome</keyword>
<name>A0ABT0MG27_9GAMM</name>
<sequence>MKTAAKHSVIPLIAALAFALGLSCSPRALAADGLECKLAYNIDGWSLVYKHATGNGTVTCSDGKSLPVKIKAQAIGLTAGKWEIRDGKGRFSDVSKIDDVLGTYAQAEANAGVVKSGSAQVLTKGPVSLALAGTGGGVNLGVDVGRFELTRP</sequence>
<dbReference type="EMBL" id="JAMBEP010000001">
    <property type="protein sequence ID" value="MCL1633819.1"/>
    <property type="molecule type" value="Genomic_DNA"/>
</dbReference>
<evidence type="ECO:0008006" key="4">
    <source>
        <dbReference type="Google" id="ProtNLM"/>
    </source>
</evidence>
<feature type="signal peptide" evidence="1">
    <location>
        <begin position="1"/>
        <end position="30"/>
    </location>
</feature>
<organism evidence="2 3">
    <name type="scientific">Luteimonas galliterrae</name>
    <dbReference type="NCBI Taxonomy" id="2940486"/>
    <lineage>
        <taxon>Bacteria</taxon>
        <taxon>Pseudomonadati</taxon>
        <taxon>Pseudomonadota</taxon>
        <taxon>Gammaproteobacteria</taxon>
        <taxon>Lysobacterales</taxon>
        <taxon>Lysobacteraceae</taxon>
        <taxon>Luteimonas</taxon>
    </lineage>
</organism>
<keyword evidence="1" id="KW-0732">Signal</keyword>
<dbReference type="PROSITE" id="PS51257">
    <property type="entry name" value="PROKAR_LIPOPROTEIN"/>
    <property type="match status" value="1"/>
</dbReference>
<dbReference type="Proteomes" id="UP001431217">
    <property type="component" value="Unassembled WGS sequence"/>
</dbReference>
<protein>
    <recommendedName>
        <fullName evidence="4">Secreted protein</fullName>
    </recommendedName>
</protein>
<dbReference type="RefSeq" id="WP_249471521.1">
    <property type="nucleotide sequence ID" value="NZ_JAMBEP010000001.1"/>
</dbReference>
<gene>
    <name evidence="2" type="ORF">M2650_04065</name>
</gene>
<accession>A0ABT0MG27</accession>
<comment type="caution">
    <text evidence="2">The sequence shown here is derived from an EMBL/GenBank/DDBJ whole genome shotgun (WGS) entry which is preliminary data.</text>
</comment>
<evidence type="ECO:0000313" key="2">
    <source>
        <dbReference type="EMBL" id="MCL1633819.1"/>
    </source>
</evidence>